<dbReference type="EMBL" id="WVTA01000003">
    <property type="protein sequence ID" value="KAK3215041.1"/>
    <property type="molecule type" value="Genomic_DNA"/>
</dbReference>
<comment type="caution">
    <text evidence="2">The sequence shown here is derived from an EMBL/GenBank/DDBJ whole genome shotgun (WGS) entry which is preliminary data.</text>
</comment>
<feature type="chain" id="PRO_5043041684" evidence="1">
    <location>
        <begin position="19"/>
        <end position="214"/>
    </location>
</feature>
<gene>
    <name evidence="2" type="ORF">GRF29_19g2035068</name>
</gene>
<protein>
    <submittedName>
        <fullName evidence="2">Uncharacterized protein</fullName>
    </submittedName>
</protein>
<dbReference type="Proteomes" id="UP001280581">
    <property type="component" value="Unassembled WGS sequence"/>
</dbReference>
<sequence length="214" mass="22793">MTRLTIILGVVLPLVTTATPLLERLEGNQAIFNAPVLKHFFHMEALTSWPTNVSAIDGIRGSYPNVGGNLTGGIVGDIVNLGAANEWFPVLFNETASFYSNQWTINATVPSPVVPNPHSGYHKKDTPAPANYATILLTTTAHLTYANEFVHGFGPVTFSSSHPAFLDLSIRSFYAELEAGFGTGAAKIDVFEIKTGGKIDGTPIKALLPPGAEA</sequence>
<proteinExistence type="predicted"/>
<evidence type="ECO:0000256" key="1">
    <source>
        <dbReference type="SAM" id="SignalP"/>
    </source>
</evidence>
<feature type="signal peptide" evidence="1">
    <location>
        <begin position="1"/>
        <end position="18"/>
    </location>
</feature>
<organism evidence="2 3">
    <name type="scientific">Pseudopithomyces chartarum</name>
    <dbReference type="NCBI Taxonomy" id="1892770"/>
    <lineage>
        <taxon>Eukaryota</taxon>
        <taxon>Fungi</taxon>
        <taxon>Dikarya</taxon>
        <taxon>Ascomycota</taxon>
        <taxon>Pezizomycotina</taxon>
        <taxon>Dothideomycetes</taxon>
        <taxon>Pleosporomycetidae</taxon>
        <taxon>Pleosporales</taxon>
        <taxon>Massarineae</taxon>
        <taxon>Didymosphaeriaceae</taxon>
        <taxon>Pseudopithomyces</taxon>
    </lineage>
</organism>
<evidence type="ECO:0000313" key="2">
    <source>
        <dbReference type="EMBL" id="KAK3215041.1"/>
    </source>
</evidence>
<dbReference type="AlphaFoldDB" id="A0AAN6M683"/>
<evidence type="ECO:0000313" key="3">
    <source>
        <dbReference type="Proteomes" id="UP001280581"/>
    </source>
</evidence>
<name>A0AAN6M683_9PLEO</name>
<accession>A0AAN6M683</accession>
<keyword evidence="3" id="KW-1185">Reference proteome</keyword>
<keyword evidence="1" id="KW-0732">Signal</keyword>
<reference evidence="2 3" key="1">
    <citation type="submission" date="2021-02" db="EMBL/GenBank/DDBJ databases">
        <title>Genome assembly of Pseudopithomyces chartarum.</title>
        <authorList>
            <person name="Jauregui R."/>
            <person name="Singh J."/>
            <person name="Voisey C."/>
        </authorList>
    </citation>
    <scope>NUCLEOTIDE SEQUENCE [LARGE SCALE GENOMIC DNA]</scope>
    <source>
        <strain evidence="2 3">AGR01</strain>
    </source>
</reference>